<feature type="transmembrane region" description="Helical" evidence="6">
    <location>
        <begin position="7"/>
        <end position="29"/>
    </location>
</feature>
<dbReference type="Pfam" id="PF04138">
    <property type="entry name" value="GtrA_DPMS_TM"/>
    <property type="match status" value="1"/>
</dbReference>
<dbReference type="InterPro" id="IPR051401">
    <property type="entry name" value="GtrA_CellWall_Glycosyl"/>
</dbReference>
<dbReference type="EMBL" id="DVMQ01000017">
    <property type="protein sequence ID" value="HIU24529.1"/>
    <property type="molecule type" value="Genomic_DNA"/>
</dbReference>
<comment type="similarity">
    <text evidence="2">Belongs to the GtrA family.</text>
</comment>
<protein>
    <submittedName>
        <fullName evidence="8">GtrA family protein</fullName>
    </submittedName>
</protein>
<organism evidence="8 9">
    <name type="scientific">Candidatus Coprovicinus avistercoris</name>
    <dbReference type="NCBI Taxonomy" id="2840754"/>
    <lineage>
        <taxon>Bacteria</taxon>
        <taxon>Bacillati</taxon>
        <taxon>Actinomycetota</taxon>
        <taxon>Coriobacteriia</taxon>
        <taxon>Coriobacteriales</taxon>
        <taxon>Coriobacteriaceae</taxon>
        <taxon>Coriobacteriaceae incertae sedis</taxon>
        <taxon>Candidatus Coprovicinus</taxon>
    </lineage>
</organism>
<evidence type="ECO:0000313" key="8">
    <source>
        <dbReference type="EMBL" id="HIU24529.1"/>
    </source>
</evidence>
<comment type="subcellular location">
    <subcellularLocation>
        <location evidence="1">Membrane</location>
        <topology evidence="1">Multi-pass membrane protein</topology>
    </subcellularLocation>
</comment>
<evidence type="ECO:0000256" key="1">
    <source>
        <dbReference type="ARBA" id="ARBA00004141"/>
    </source>
</evidence>
<feature type="domain" description="GtrA/DPMS transmembrane" evidence="7">
    <location>
        <begin position="10"/>
        <end position="133"/>
    </location>
</feature>
<dbReference type="PANTHER" id="PTHR38459:SF1">
    <property type="entry name" value="PROPHAGE BACTOPRENOL-LINKED GLUCOSE TRANSLOCASE HOMOLOG"/>
    <property type="match status" value="1"/>
</dbReference>
<evidence type="ECO:0000259" key="7">
    <source>
        <dbReference type="Pfam" id="PF04138"/>
    </source>
</evidence>
<reference evidence="8" key="2">
    <citation type="journal article" date="2021" name="PeerJ">
        <title>Extensive microbial diversity within the chicken gut microbiome revealed by metagenomics and culture.</title>
        <authorList>
            <person name="Gilroy R."/>
            <person name="Ravi A."/>
            <person name="Getino M."/>
            <person name="Pursley I."/>
            <person name="Horton D.L."/>
            <person name="Alikhan N.F."/>
            <person name="Baker D."/>
            <person name="Gharbi K."/>
            <person name="Hall N."/>
            <person name="Watson M."/>
            <person name="Adriaenssens E.M."/>
            <person name="Foster-Nyarko E."/>
            <person name="Jarju S."/>
            <person name="Secka A."/>
            <person name="Antonio M."/>
            <person name="Oren A."/>
            <person name="Chaudhuri R.R."/>
            <person name="La Ragione R."/>
            <person name="Hildebrand F."/>
            <person name="Pallen M.J."/>
        </authorList>
    </citation>
    <scope>NUCLEOTIDE SEQUENCE</scope>
    <source>
        <strain evidence="8">ChiHjej12B11-29160</strain>
    </source>
</reference>
<reference evidence="8" key="1">
    <citation type="submission" date="2020-10" db="EMBL/GenBank/DDBJ databases">
        <authorList>
            <person name="Gilroy R."/>
        </authorList>
    </citation>
    <scope>NUCLEOTIDE SEQUENCE</scope>
    <source>
        <strain evidence="8">ChiHjej12B11-29160</strain>
    </source>
</reference>
<feature type="transmembrane region" description="Helical" evidence="6">
    <location>
        <begin position="73"/>
        <end position="90"/>
    </location>
</feature>
<evidence type="ECO:0000256" key="2">
    <source>
        <dbReference type="ARBA" id="ARBA00009399"/>
    </source>
</evidence>
<keyword evidence="5 6" id="KW-0472">Membrane</keyword>
<evidence type="ECO:0000313" key="9">
    <source>
        <dbReference type="Proteomes" id="UP000824078"/>
    </source>
</evidence>
<gene>
    <name evidence="8" type="ORF">IAD17_06360</name>
</gene>
<dbReference type="GO" id="GO:0000271">
    <property type="term" value="P:polysaccharide biosynthetic process"/>
    <property type="evidence" value="ECO:0007669"/>
    <property type="project" value="InterPro"/>
</dbReference>
<accession>A0A9D1HXV2</accession>
<dbReference type="AlphaFoldDB" id="A0A9D1HXV2"/>
<dbReference type="Proteomes" id="UP000824078">
    <property type="component" value="Unassembled WGS sequence"/>
</dbReference>
<evidence type="ECO:0000256" key="4">
    <source>
        <dbReference type="ARBA" id="ARBA00022989"/>
    </source>
</evidence>
<proteinExistence type="inferred from homology"/>
<dbReference type="InterPro" id="IPR007267">
    <property type="entry name" value="GtrA_DPMS_TM"/>
</dbReference>
<keyword evidence="3 6" id="KW-0812">Transmembrane</keyword>
<evidence type="ECO:0000256" key="3">
    <source>
        <dbReference type="ARBA" id="ARBA00022692"/>
    </source>
</evidence>
<evidence type="ECO:0000256" key="5">
    <source>
        <dbReference type="ARBA" id="ARBA00023136"/>
    </source>
</evidence>
<comment type="caution">
    <text evidence="8">The sequence shown here is derived from an EMBL/GenBank/DDBJ whole genome shotgun (WGS) entry which is preliminary data.</text>
</comment>
<name>A0A9D1HXV2_9ACTN</name>
<feature type="transmembrane region" description="Helical" evidence="6">
    <location>
        <begin position="110"/>
        <end position="128"/>
    </location>
</feature>
<dbReference type="GO" id="GO:0005886">
    <property type="term" value="C:plasma membrane"/>
    <property type="evidence" value="ECO:0007669"/>
    <property type="project" value="TreeGrafter"/>
</dbReference>
<keyword evidence="4 6" id="KW-1133">Transmembrane helix</keyword>
<evidence type="ECO:0000256" key="6">
    <source>
        <dbReference type="SAM" id="Phobius"/>
    </source>
</evidence>
<feature type="transmembrane region" description="Helical" evidence="6">
    <location>
        <begin position="35"/>
        <end position="61"/>
    </location>
</feature>
<dbReference type="PANTHER" id="PTHR38459">
    <property type="entry name" value="PROPHAGE BACTOPRENOL-LINKED GLUCOSE TRANSLOCASE HOMOLOG"/>
    <property type="match status" value="1"/>
</dbReference>
<sequence length="140" mass="15720">MGKLIEQFLKFGVVGVIATIIDFGVLVFLHECFGIDPIIAAAISFIVSLIFNYLASMRFVFTHREDLSKAREFAIFLVLSIVGFALNEFVMWGGELVLEDMGVNYDGGPYYVAVKVFATCIVMIWNFASRKKWLDASSEK</sequence>